<accession>A0A1H8A9A6</accession>
<reference evidence="2 3" key="1">
    <citation type="submission" date="2016-10" db="EMBL/GenBank/DDBJ databases">
        <authorList>
            <person name="de Groot N.N."/>
        </authorList>
    </citation>
    <scope>NUCLEOTIDE SEQUENCE [LARGE SCALE GENOMIC DNA]</scope>
    <source>
        <strain evidence="2 3">DSM 46701</strain>
    </source>
</reference>
<evidence type="ECO:0000313" key="3">
    <source>
        <dbReference type="Proteomes" id="UP000199695"/>
    </source>
</evidence>
<gene>
    <name evidence="2" type="ORF">SAMN05444955_10122</name>
</gene>
<proteinExistence type="predicted"/>
<dbReference type="Pfam" id="PF00882">
    <property type="entry name" value="Zn_dep_PLPC"/>
    <property type="match status" value="1"/>
</dbReference>
<feature type="domain" description="Phospholipase C/D" evidence="1">
    <location>
        <begin position="6"/>
        <end position="134"/>
    </location>
</feature>
<dbReference type="AlphaFoldDB" id="A0A1H8A9A6"/>
<dbReference type="Proteomes" id="UP000199695">
    <property type="component" value="Unassembled WGS sequence"/>
</dbReference>
<keyword evidence="3" id="KW-1185">Reference proteome</keyword>
<protein>
    <submittedName>
        <fullName evidence="2">Zinc dependent phospholipase C</fullName>
    </submittedName>
</protein>
<dbReference type="OrthoDB" id="9810528at2"/>
<sequence length="302" mass="35530">MPYAWTHLMFGYETIQQAGLPQPENRIVFQFGCQGPDFLYFHRFWPWIKDRRASRLGDLFHNEHCGPVLAELVEYAKSRPSLRDYVTGFITHHILDRTAHPYIHYRAGYQKYKHQRLEVILDTLVAKNRQNIETWRTPLVPEIDLGDRLPAELVETLHQIACKYYPEAANKLQPRDYHEAYRDMKKALSLFFDPWGIKLVLTCGLIRPFRHSKCIPARDYLNIHRETWLHPAAAEEKHQESFWDLWETAIQEGKDILPQVHHFWETGEGSRDFLCKLIGNRSYDTGKDCSLGLVNQFADPLV</sequence>
<evidence type="ECO:0000313" key="2">
    <source>
        <dbReference type="EMBL" id="SEM67375.1"/>
    </source>
</evidence>
<name>A0A1H8A9A6_9BACL</name>
<dbReference type="STRING" id="1173111.SAMN05444955_10122"/>
<evidence type="ECO:0000259" key="1">
    <source>
        <dbReference type="Pfam" id="PF00882"/>
    </source>
</evidence>
<organism evidence="2 3">
    <name type="scientific">Lihuaxuella thermophila</name>
    <dbReference type="NCBI Taxonomy" id="1173111"/>
    <lineage>
        <taxon>Bacteria</taxon>
        <taxon>Bacillati</taxon>
        <taxon>Bacillota</taxon>
        <taxon>Bacilli</taxon>
        <taxon>Bacillales</taxon>
        <taxon>Thermoactinomycetaceae</taxon>
        <taxon>Lihuaxuella</taxon>
    </lineage>
</organism>
<dbReference type="InterPro" id="IPR029002">
    <property type="entry name" value="PLPC/GPLD1"/>
</dbReference>
<dbReference type="RefSeq" id="WP_089964342.1">
    <property type="nucleotide sequence ID" value="NZ_FOCQ01000001.1"/>
</dbReference>
<dbReference type="EMBL" id="FOCQ01000001">
    <property type="protein sequence ID" value="SEM67375.1"/>
    <property type="molecule type" value="Genomic_DNA"/>
</dbReference>